<evidence type="ECO:0000256" key="2">
    <source>
        <dbReference type="ARBA" id="ARBA00011974"/>
    </source>
</evidence>
<name>A0ABV1DX08_9FIRM</name>
<dbReference type="EMBL" id="JBBMFD010000001">
    <property type="protein sequence ID" value="MEQ2439593.1"/>
    <property type="molecule type" value="Genomic_DNA"/>
</dbReference>
<dbReference type="EC" id="3.2.2.9" evidence="2"/>
<dbReference type="Pfam" id="PF01048">
    <property type="entry name" value="PNP_UDP_1"/>
    <property type="match status" value="1"/>
</dbReference>
<gene>
    <name evidence="7" type="primary">mtnN</name>
    <name evidence="7" type="ORF">WMO26_01980</name>
</gene>
<feature type="domain" description="Nucleoside phosphorylase" evidence="6">
    <location>
        <begin position="8"/>
        <end position="232"/>
    </location>
</feature>
<comment type="pathway">
    <text evidence="1">Amino-acid biosynthesis; L-methionine biosynthesis via salvage pathway; S-methyl-5-thio-alpha-D-ribose 1-phosphate from S-methyl-5'-thioadenosine (hydrolase route): step 1/2.</text>
</comment>
<evidence type="ECO:0000256" key="4">
    <source>
        <dbReference type="ARBA" id="ARBA00022801"/>
    </source>
</evidence>
<proteinExistence type="predicted"/>
<dbReference type="InterPro" id="IPR000845">
    <property type="entry name" value="Nucleoside_phosphorylase_d"/>
</dbReference>
<dbReference type="PANTHER" id="PTHR46832:SF1">
    <property type="entry name" value="5'-METHYLTHIOADENOSINE_S-ADENOSYLHOMOCYSTEINE NUCLEOSIDASE"/>
    <property type="match status" value="1"/>
</dbReference>
<evidence type="ECO:0000313" key="7">
    <source>
        <dbReference type="EMBL" id="MEQ2439593.1"/>
    </source>
</evidence>
<sequence>MTNKTQLKIGLIIADNMEFKPFAEYCAKIEKMREGINRKNEFITVCLCKGERTIELTGVKCGVGKVNAAMSASFQIANGANLILNSGLSGGIANVRRGDIVAGTQYMEADFDLTAMGMELARKPDQEYLYDADPLLLEAVKKACPDIVCGRLGTGDFFLNNEEKKNLYKNKFDLTAFDMETGAIASVCYKCDVPFLSIRKVSDDAAENSPEDYREMNDKAEASLIEVVSRLLDEIFVQDAFWK</sequence>
<dbReference type="NCBIfam" id="TIGR01704">
    <property type="entry name" value="MTA_SAH-Nsdase"/>
    <property type="match status" value="1"/>
</dbReference>
<dbReference type="InterPro" id="IPR010049">
    <property type="entry name" value="MTA_SAH_Nsdase"/>
</dbReference>
<dbReference type="SUPFAM" id="SSF53167">
    <property type="entry name" value="Purine and uridine phosphorylases"/>
    <property type="match status" value="1"/>
</dbReference>
<keyword evidence="5" id="KW-0486">Methionine biosynthesis</keyword>
<evidence type="ECO:0000313" key="8">
    <source>
        <dbReference type="Proteomes" id="UP001489509"/>
    </source>
</evidence>
<dbReference type="Proteomes" id="UP001489509">
    <property type="component" value="Unassembled WGS sequence"/>
</dbReference>
<evidence type="ECO:0000259" key="6">
    <source>
        <dbReference type="Pfam" id="PF01048"/>
    </source>
</evidence>
<keyword evidence="4 7" id="KW-0378">Hydrolase</keyword>
<dbReference type="CDD" id="cd09008">
    <property type="entry name" value="MTAN"/>
    <property type="match status" value="1"/>
</dbReference>
<evidence type="ECO:0000256" key="3">
    <source>
        <dbReference type="ARBA" id="ARBA00022605"/>
    </source>
</evidence>
<dbReference type="RefSeq" id="WP_349217850.1">
    <property type="nucleotide sequence ID" value="NZ_JBBMFD010000001.1"/>
</dbReference>
<keyword evidence="3" id="KW-0028">Amino-acid biosynthesis</keyword>
<dbReference type="GO" id="GO:0008930">
    <property type="term" value="F:methylthioadenosine nucleosidase activity"/>
    <property type="evidence" value="ECO:0007669"/>
    <property type="project" value="UniProtKB-EC"/>
</dbReference>
<dbReference type="PANTHER" id="PTHR46832">
    <property type="entry name" value="5'-METHYLTHIOADENOSINE/S-ADENOSYLHOMOCYSTEINE NUCLEOSIDASE"/>
    <property type="match status" value="1"/>
</dbReference>
<organism evidence="7 8">
    <name type="scientific">Solibaculum intestinale</name>
    <dbReference type="NCBI Taxonomy" id="3133165"/>
    <lineage>
        <taxon>Bacteria</taxon>
        <taxon>Bacillati</taxon>
        <taxon>Bacillota</taxon>
        <taxon>Clostridia</taxon>
        <taxon>Eubacteriales</taxon>
        <taxon>Oscillospiraceae</taxon>
        <taxon>Solibaculum</taxon>
    </lineage>
</organism>
<accession>A0ABV1DX08</accession>
<dbReference type="Gene3D" id="3.40.50.1580">
    <property type="entry name" value="Nucleoside phosphorylase domain"/>
    <property type="match status" value="1"/>
</dbReference>
<reference evidence="7 8" key="1">
    <citation type="submission" date="2024-03" db="EMBL/GenBank/DDBJ databases">
        <title>Human intestinal bacterial collection.</title>
        <authorList>
            <person name="Pauvert C."/>
            <person name="Hitch T.C.A."/>
            <person name="Clavel T."/>
        </authorList>
    </citation>
    <scope>NUCLEOTIDE SEQUENCE [LARGE SCALE GENOMIC DNA]</scope>
    <source>
        <strain evidence="7 8">CLA-JM-H44</strain>
    </source>
</reference>
<keyword evidence="8" id="KW-1185">Reference proteome</keyword>
<protein>
    <recommendedName>
        <fullName evidence="2">adenosylhomocysteine nucleosidase</fullName>
        <ecNumber evidence="2">3.2.2.9</ecNumber>
    </recommendedName>
</protein>
<dbReference type="GO" id="GO:0008782">
    <property type="term" value="F:adenosylhomocysteine nucleosidase activity"/>
    <property type="evidence" value="ECO:0007669"/>
    <property type="project" value="UniProtKB-EC"/>
</dbReference>
<keyword evidence="7" id="KW-0326">Glycosidase</keyword>
<evidence type="ECO:0000256" key="5">
    <source>
        <dbReference type="ARBA" id="ARBA00023167"/>
    </source>
</evidence>
<dbReference type="InterPro" id="IPR035994">
    <property type="entry name" value="Nucleoside_phosphorylase_sf"/>
</dbReference>
<comment type="caution">
    <text evidence="7">The sequence shown here is derived from an EMBL/GenBank/DDBJ whole genome shotgun (WGS) entry which is preliminary data.</text>
</comment>
<evidence type="ECO:0000256" key="1">
    <source>
        <dbReference type="ARBA" id="ARBA00004945"/>
    </source>
</evidence>